<keyword evidence="1" id="KW-0732">Signal</keyword>
<dbReference type="Pfam" id="PF21252">
    <property type="entry name" value="Glyco_hydro_109_C"/>
    <property type="match status" value="1"/>
</dbReference>
<dbReference type="PANTHER" id="PTHR32234:SF0">
    <property type="entry name" value="THIOL:DISULFIDE INTERCHANGE PROTEIN DSBD"/>
    <property type="match status" value="1"/>
</dbReference>
<reference evidence="4" key="1">
    <citation type="submission" date="2023-04" db="EMBL/GenBank/DDBJ databases">
        <title>Co-integrate Col3M blaNDM-1-harbouring plasmids in clinical Providencia rettgeri isolates from Argentina.</title>
        <authorList>
            <person name="de Belder D."/>
            <person name="Martino F."/>
            <person name="Tijet N."/>
            <person name="Melano R.G."/>
            <person name="Faccone D."/>
            <person name="de Mendieta J.M."/>
            <person name="Rapoport M."/>
            <person name="Albornoz E."/>
            <person name="Petroni A."/>
            <person name="Tuduri E."/>
            <person name="Derdoy L."/>
            <person name="Cogut S."/>
            <person name="Errecalde L."/>
            <person name="Pasteran F."/>
            <person name="Corso A."/>
            <person name="Gomez S.A."/>
        </authorList>
    </citation>
    <scope>NUCLEOTIDE SEQUENCE</scope>
    <source>
        <strain evidence="4">PreM15628</strain>
        <plasmid evidence="4">p15628A_320</plasmid>
    </source>
</reference>
<dbReference type="SUPFAM" id="SSF74863">
    <property type="entry name" value="Thiol:disulfide interchange protein DsbD, N-terminal domain (DsbD-alpha)"/>
    <property type="match status" value="1"/>
</dbReference>
<dbReference type="Gene3D" id="3.30.360.10">
    <property type="entry name" value="Dihydrodipicolinate Reductase, domain 2"/>
    <property type="match status" value="2"/>
</dbReference>
<evidence type="ECO:0000313" key="5">
    <source>
        <dbReference type="Proteomes" id="UP000682358"/>
    </source>
</evidence>
<dbReference type="InterPro" id="IPR028250">
    <property type="entry name" value="DsbDN"/>
</dbReference>
<feature type="domain" description="Glycosyl hydrolase 109 C-terminal" evidence="3">
    <location>
        <begin position="157"/>
        <end position="246"/>
    </location>
</feature>
<dbReference type="InterPro" id="IPR036929">
    <property type="entry name" value="DsbDN_sf"/>
</dbReference>
<feature type="chain" id="PRO_5042469123" evidence="1">
    <location>
        <begin position="29"/>
        <end position="358"/>
    </location>
</feature>
<evidence type="ECO:0000259" key="3">
    <source>
        <dbReference type="Pfam" id="PF21252"/>
    </source>
</evidence>
<dbReference type="InterPro" id="IPR049303">
    <property type="entry name" value="Glyco_hydro_109_C"/>
</dbReference>
<evidence type="ECO:0000313" key="4">
    <source>
        <dbReference type="EMBL" id="WHT95890.1"/>
    </source>
</evidence>
<dbReference type="GO" id="GO:0015035">
    <property type="term" value="F:protein-disulfide reductase activity"/>
    <property type="evidence" value="ECO:0007669"/>
    <property type="project" value="TreeGrafter"/>
</dbReference>
<organism evidence="4 5">
    <name type="scientific">Providencia rettgeri</name>
    <dbReference type="NCBI Taxonomy" id="587"/>
    <lineage>
        <taxon>Bacteria</taxon>
        <taxon>Pseudomonadati</taxon>
        <taxon>Pseudomonadota</taxon>
        <taxon>Gammaproteobacteria</taxon>
        <taxon>Enterobacterales</taxon>
        <taxon>Morganellaceae</taxon>
        <taxon>Providencia</taxon>
    </lineage>
</organism>
<dbReference type="PANTHER" id="PTHR32234">
    <property type="entry name" value="THIOL:DISULFIDE INTERCHANGE PROTEIN DSBD"/>
    <property type="match status" value="1"/>
</dbReference>
<feature type="domain" description="Thiol:disulfide interchange protein DsbD N-terminal" evidence="2">
    <location>
        <begin position="32"/>
        <end position="145"/>
    </location>
</feature>
<evidence type="ECO:0000259" key="2">
    <source>
        <dbReference type="Pfam" id="PF11412"/>
    </source>
</evidence>
<gene>
    <name evidence="4" type="ORF">KOF27_20475</name>
</gene>
<dbReference type="Proteomes" id="UP000682358">
    <property type="component" value="Plasmid p15628A_320"/>
</dbReference>
<keyword evidence="4" id="KW-0614">Plasmid</keyword>
<accession>A0AAJ6FXJ3</accession>
<proteinExistence type="predicted"/>
<dbReference type="EMBL" id="CP123373">
    <property type="protein sequence ID" value="WHT95890.1"/>
    <property type="molecule type" value="Genomic_DNA"/>
</dbReference>
<dbReference type="AlphaFoldDB" id="A0AAJ6FXJ3"/>
<name>A0AAJ6FXJ3_PRORE</name>
<sequence length="358" mass="39465">MTASTIRLRRWLAGLALLLALPATSAVAQDFELPPVDEVFVLSAQATAPDRIEVRWRIADGYYLYRHRTSVKADAAFTGATMALPKGKAYRDEFFGDVETYRKELLGTLTGTPAAGASATTLTVKYQGCADAGVCYPPQTRTLKVALPGEAGAGGFGCKARGLHDYVVKNGSADHPNAEVKFALGDVVNTMIGCTNGETIMLCHDTSLPRPYSLGFRVQGTEGLWMDVNKSIYLEGKSPQPHRWEPAEGWFAKYDHPLWKRYADLAAGAGHGGMDWFVIHAFVEALKAKAPMPIDIYDALAWSAITPLSEQSIAEGNRTLDFPDFTRGQWRTRKPIFALNDAYWSTRFRPSAPQRRNW</sequence>
<dbReference type="GO" id="GO:0045454">
    <property type="term" value="P:cell redox homeostasis"/>
    <property type="evidence" value="ECO:0007669"/>
    <property type="project" value="TreeGrafter"/>
</dbReference>
<evidence type="ECO:0000256" key="1">
    <source>
        <dbReference type="SAM" id="SignalP"/>
    </source>
</evidence>
<geneLocation type="plasmid" evidence="4 5">
    <name>p15628A_320</name>
</geneLocation>
<feature type="signal peptide" evidence="1">
    <location>
        <begin position="1"/>
        <end position="28"/>
    </location>
</feature>
<protein>
    <submittedName>
        <fullName evidence="4">Protein-disulfide reductase DsbD family protein</fullName>
    </submittedName>
</protein>
<dbReference type="Pfam" id="PF11412">
    <property type="entry name" value="DsbD_N"/>
    <property type="match status" value="1"/>
</dbReference>
<dbReference type="Gene3D" id="2.60.40.1250">
    <property type="entry name" value="Thiol:disulfide interchange protein DsbD, N-terminal domain"/>
    <property type="match status" value="1"/>
</dbReference>